<evidence type="ECO:0000256" key="1">
    <source>
        <dbReference type="ARBA" id="ARBA00004141"/>
    </source>
</evidence>
<reference evidence="10" key="2">
    <citation type="submission" date="2025-08" db="UniProtKB">
        <authorList>
            <consortium name="Ensembl"/>
        </authorList>
    </citation>
    <scope>IDENTIFICATION</scope>
</reference>
<evidence type="ECO:0000313" key="10">
    <source>
        <dbReference type="Ensembl" id="ENSAMEP00000017627.2"/>
    </source>
</evidence>
<protein>
    <recommendedName>
        <fullName evidence="3">Dolichyl-diphosphooligosaccharide--protein glycosyltransferase subunit TMEM258</fullName>
    </recommendedName>
    <alternativeName>
        <fullName evidence="7">Transmembrane protein 258</fullName>
    </alternativeName>
</protein>
<comment type="similarity">
    <text evidence="2">Belongs to the OST5 family.</text>
</comment>
<dbReference type="Proteomes" id="UP000008912">
    <property type="component" value="Unassembled WGS sequence"/>
</dbReference>
<dbReference type="PANTHER" id="PTHR13636">
    <property type="entry name" value="TRANSMEMBRANE PROTEIN 258"/>
    <property type="match status" value="1"/>
</dbReference>
<dbReference type="Pfam" id="PF05251">
    <property type="entry name" value="Ost5"/>
    <property type="match status" value="1"/>
</dbReference>
<evidence type="ECO:0000313" key="11">
    <source>
        <dbReference type="Proteomes" id="UP000008912"/>
    </source>
</evidence>
<dbReference type="GeneTree" id="ENSGT00390000010089"/>
<feature type="region of interest" description="Disordered" evidence="8">
    <location>
        <begin position="85"/>
        <end position="111"/>
    </location>
</feature>
<dbReference type="GO" id="GO:0008250">
    <property type="term" value="C:oligosaccharyltransferase complex"/>
    <property type="evidence" value="ECO:0007669"/>
    <property type="project" value="InterPro"/>
</dbReference>
<organism evidence="10 11">
    <name type="scientific">Ailuropoda melanoleuca</name>
    <name type="common">Giant panda</name>
    <dbReference type="NCBI Taxonomy" id="9646"/>
    <lineage>
        <taxon>Eukaryota</taxon>
        <taxon>Metazoa</taxon>
        <taxon>Chordata</taxon>
        <taxon>Craniata</taxon>
        <taxon>Vertebrata</taxon>
        <taxon>Euteleostomi</taxon>
        <taxon>Mammalia</taxon>
        <taxon>Eutheria</taxon>
        <taxon>Laurasiatheria</taxon>
        <taxon>Carnivora</taxon>
        <taxon>Caniformia</taxon>
        <taxon>Ursidae</taxon>
        <taxon>Ailuropoda</taxon>
    </lineage>
</organism>
<accession>G1ME49</accession>
<evidence type="ECO:0000256" key="5">
    <source>
        <dbReference type="ARBA" id="ARBA00022989"/>
    </source>
</evidence>
<sequence>MFPIQDLGRNTQRPPKVEAISLLPQMNQDSRRLGDRSKRKGGGPALWSAPRARQTVPHSTQREADPAALGDASFPWGLTWPLRREASTASSRSGATQDCAQPRTLLSSAADPVPLRRLPKPALPLRDPAPRTASWEVWCRPRPLRPVPLVANSPAGENEPSQRLCPTLVHRLPQPHIMRPQVPAPTTPEPTGLQIPQCHSRGRTSSSGRTGPLLLPTCYSGGGSADDPVPDKMELEAMSRYTSPVNPAVFPHLTVVLLAIGMFFTAWFFVYEVTSTKYTRDIYKELLISLVASLFMGFGVLFLLLWVGIYV</sequence>
<evidence type="ECO:0000256" key="9">
    <source>
        <dbReference type="SAM" id="Phobius"/>
    </source>
</evidence>
<dbReference type="InterPro" id="IPR007915">
    <property type="entry name" value="TMEM258/Ost5"/>
</dbReference>
<evidence type="ECO:0000256" key="8">
    <source>
        <dbReference type="SAM" id="MobiDB-lite"/>
    </source>
</evidence>
<comment type="subcellular location">
    <subcellularLocation>
        <location evidence="1">Membrane</location>
        <topology evidence="1">Multi-pass membrane protein</topology>
    </subcellularLocation>
</comment>
<name>G1ME49_AILME</name>
<keyword evidence="11" id="KW-1185">Reference proteome</keyword>
<gene>
    <name evidence="10" type="primary">TMEM258</name>
</gene>
<keyword evidence="4 9" id="KW-0812">Transmembrane</keyword>
<reference evidence="10" key="3">
    <citation type="submission" date="2025-09" db="UniProtKB">
        <authorList>
            <consortium name="Ensembl"/>
        </authorList>
    </citation>
    <scope>IDENTIFICATION</scope>
</reference>
<evidence type="ECO:0000256" key="7">
    <source>
        <dbReference type="ARBA" id="ARBA00049816"/>
    </source>
</evidence>
<keyword evidence="6 9" id="KW-0472">Membrane</keyword>
<feature type="compositionally biased region" description="Polar residues" evidence="8">
    <location>
        <begin position="87"/>
        <end position="107"/>
    </location>
</feature>
<proteinExistence type="inferred from homology"/>
<keyword evidence="5 9" id="KW-1133">Transmembrane helix</keyword>
<evidence type="ECO:0000256" key="2">
    <source>
        <dbReference type="ARBA" id="ARBA00009825"/>
    </source>
</evidence>
<dbReference type="AlphaFoldDB" id="G1ME49"/>
<evidence type="ECO:0000256" key="3">
    <source>
        <dbReference type="ARBA" id="ARBA00017779"/>
    </source>
</evidence>
<feature type="transmembrane region" description="Helical" evidence="9">
    <location>
        <begin position="249"/>
        <end position="274"/>
    </location>
</feature>
<dbReference type="Ensembl" id="ENSAMET00000018344.2">
    <property type="protein sequence ID" value="ENSAMEP00000017627.2"/>
    <property type="gene ID" value="ENSAMEG00000016694.2"/>
</dbReference>
<evidence type="ECO:0000256" key="4">
    <source>
        <dbReference type="ARBA" id="ARBA00022692"/>
    </source>
</evidence>
<dbReference type="InParanoid" id="G1ME49"/>
<feature type="transmembrane region" description="Helical" evidence="9">
    <location>
        <begin position="286"/>
        <end position="309"/>
    </location>
</feature>
<reference evidence="10 11" key="1">
    <citation type="journal article" date="2010" name="Nature">
        <title>The sequence and de novo assembly of the giant panda genome.</title>
        <authorList>
            <person name="Li R."/>
            <person name="Fan W."/>
            <person name="Tian G."/>
            <person name="Zhu H."/>
            <person name="He L."/>
            <person name="Cai J."/>
            <person name="Huang Q."/>
            <person name="Cai Q."/>
            <person name="Li B."/>
            <person name="Bai Y."/>
            <person name="Zhang Z."/>
            <person name="Zhang Y."/>
            <person name="Wang W."/>
            <person name="Li J."/>
            <person name="Wei F."/>
            <person name="Li H."/>
            <person name="Jian M."/>
            <person name="Li J."/>
            <person name="Zhang Z."/>
            <person name="Nielsen R."/>
            <person name="Li D."/>
            <person name="Gu W."/>
            <person name="Yang Z."/>
            <person name="Xuan Z."/>
            <person name="Ryder O.A."/>
            <person name="Leung F.C."/>
            <person name="Zhou Y."/>
            <person name="Cao J."/>
            <person name="Sun X."/>
            <person name="Fu Y."/>
            <person name="Fang X."/>
            <person name="Guo X."/>
            <person name="Wang B."/>
            <person name="Hou R."/>
            <person name="Shen F."/>
            <person name="Mu B."/>
            <person name="Ni P."/>
            <person name="Lin R."/>
            <person name="Qian W."/>
            <person name="Wang G."/>
            <person name="Yu C."/>
            <person name="Nie W."/>
            <person name="Wang J."/>
            <person name="Wu Z."/>
            <person name="Liang H."/>
            <person name="Min J."/>
            <person name="Wu Q."/>
            <person name="Cheng S."/>
            <person name="Ruan J."/>
            <person name="Wang M."/>
            <person name="Shi Z."/>
            <person name="Wen M."/>
            <person name="Liu B."/>
            <person name="Ren X."/>
            <person name="Zheng H."/>
            <person name="Dong D."/>
            <person name="Cook K."/>
            <person name="Shan G."/>
            <person name="Zhang H."/>
            <person name="Kosiol C."/>
            <person name="Xie X."/>
            <person name="Lu Z."/>
            <person name="Zheng H."/>
            <person name="Li Y."/>
            <person name="Steiner C.C."/>
            <person name="Lam T.T."/>
            <person name="Lin S."/>
            <person name="Zhang Q."/>
            <person name="Li G."/>
            <person name="Tian J."/>
            <person name="Gong T."/>
            <person name="Liu H."/>
            <person name="Zhang D."/>
            <person name="Fang L."/>
            <person name="Ye C."/>
            <person name="Zhang J."/>
            <person name="Hu W."/>
            <person name="Xu A."/>
            <person name="Ren Y."/>
            <person name="Zhang G."/>
            <person name="Bruford M.W."/>
            <person name="Li Q."/>
            <person name="Ma L."/>
            <person name="Guo Y."/>
            <person name="An N."/>
            <person name="Hu Y."/>
            <person name="Zheng Y."/>
            <person name="Shi Y."/>
            <person name="Li Z."/>
            <person name="Liu Q."/>
            <person name="Chen Y."/>
            <person name="Zhao J."/>
            <person name="Qu N."/>
            <person name="Zhao S."/>
            <person name="Tian F."/>
            <person name="Wang X."/>
            <person name="Wang H."/>
            <person name="Xu L."/>
            <person name="Liu X."/>
            <person name="Vinar T."/>
            <person name="Wang Y."/>
            <person name="Lam T.W."/>
            <person name="Yiu S.M."/>
            <person name="Liu S."/>
            <person name="Zhang H."/>
            <person name="Li D."/>
            <person name="Huang Y."/>
            <person name="Wang X."/>
            <person name="Yang G."/>
            <person name="Jiang Z."/>
            <person name="Wang J."/>
            <person name="Qin N."/>
            <person name="Li L."/>
            <person name="Li J."/>
            <person name="Bolund L."/>
            <person name="Kristiansen K."/>
            <person name="Wong G.K."/>
            <person name="Olson M."/>
            <person name="Zhang X."/>
            <person name="Li S."/>
            <person name="Yang H."/>
            <person name="Wang J."/>
            <person name="Wang J."/>
        </authorList>
    </citation>
    <scope>NUCLEOTIDE SEQUENCE [LARGE SCALE GENOMIC DNA]</scope>
</reference>
<feature type="region of interest" description="Disordered" evidence="8">
    <location>
        <begin position="1"/>
        <end position="70"/>
    </location>
</feature>
<evidence type="ECO:0000256" key="6">
    <source>
        <dbReference type="ARBA" id="ARBA00023136"/>
    </source>
</evidence>